<dbReference type="PANTHER" id="PTHR11439">
    <property type="entry name" value="GAG-POL-RELATED RETROTRANSPOSON"/>
    <property type="match status" value="1"/>
</dbReference>
<feature type="domain" description="Reverse transcriptase Ty1/copia-type" evidence="3">
    <location>
        <begin position="8"/>
        <end position="62"/>
    </location>
</feature>
<organism evidence="4">
    <name type="scientific">Solanum lycopersicum</name>
    <name type="common">Tomato</name>
    <name type="synonym">Lycopersicon esculentum</name>
    <dbReference type="NCBI Taxonomy" id="4081"/>
    <lineage>
        <taxon>Eukaryota</taxon>
        <taxon>Viridiplantae</taxon>
        <taxon>Streptophyta</taxon>
        <taxon>Embryophyta</taxon>
        <taxon>Tracheophyta</taxon>
        <taxon>Spermatophyta</taxon>
        <taxon>Magnoliopsida</taxon>
        <taxon>eudicotyledons</taxon>
        <taxon>Gunneridae</taxon>
        <taxon>Pentapetalae</taxon>
        <taxon>asterids</taxon>
        <taxon>lamiids</taxon>
        <taxon>Solanales</taxon>
        <taxon>Solanaceae</taxon>
        <taxon>Solanoideae</taxon>
        <taxon>Solaneae</taxon>
        <taxon>Solanum</taxon>
        <taxon>Solanum subgen. Lycopersicon</taxon>
    </lineage>
</organism>
<accession>A0A3Q7HL56</accession>
<dbReference type="STRING" id="4081.A0A3Q7HL56"/>
<feature type="transmembrane region" description="Helical" evidence="1">
    <location>
        <begin position="161"/>
        <end position="181"/>
    </location>
</feature>
<feature type="chain" id="PRO_5018724408" description="Reverse transcriptase Ty1/copia-type domain-containing protein" evidence="2">
    <location>
        <begin position="24"/>
        <end position="182"/>
    </location>
</feature>
<dbReference type="CDD" id="cd09272">
    <property type="entry name" value="RNase_HI_RT_Ty1"/>
    <property type="match status" value="1"/>
</dbReference>
<feature type="signal peptide" evidence="2">
    <location>
        <begin position="1"/>
        <end position="23"/>
    </location>
</feature>
<protein>
    <recommendedName>
        <fullName evidence="3">Reverse transcriptase Ty1/copia-type domain-containing protein</fullName>
    </recommendedName>
</protein>
<dbReference type="EnsemblPlants" id="Solyc06g033782.1.1">
    <property type="protein sequence ID" value="Solyc06g033782.1.1"/>
    <property type="gene ID" value="Solyc06g033782.1"/>
</dbReference>
<keyword evidence="1" id="KW-0472">Membrane</keyword>
<evidence type="ECO:0000256" key="2">
    <source>
        <dbReference type="SAM" id="SignalP"/>
    </source>
</evidence>
<evidence type="ECO:0000313" key="4">
    <source>
        <dbReference type="EnsemblPlants" id="Solyc06g033782.1.1"/>
    </source>
</evidence>
<keyword evidence="5" id="KW-1185">Reference proteome</keyword>
<dbReference type="PANTHER" id="PTHR11439:SF449">
    <property type="entry name" value="REVERSE TRANSCRIPTASE TY1_COPIA-TYPE DOMAIN-CONTAINING PROTEIN"/>
    <property type="match status" value="1"/>
</dbReference>
<keyword evidence="1" id="KW-0812">Transmembrane</keyword>
<proteinExistence type="predicted"/>
<dbReference type="Proteomes" id="UP000004994">
    <property type="component" value="Chromosome 6"/>
</dbReference>
<reference evidence="4" key="1">
    <citation type="journal article" date="2012" name="Nature">
        <title>The tomato genome sequence provides insights into fleshy fruit evolution.</title>
        <authorList>
            <consortium name="Tomato Genome Consortium"/>
        </authorList>
    </citation>
    <scope>NUCLEOTIDE SEQUENCE [LARGE SCALE GENOMIC DNA]</scope>
    <source>
        <strain evidence="4">cv. Heinz 1706</strain>
    </source>
</reference>
<dbReference type="AlphaFoldDB" id="A0A3Q7HL56"/>
<evidence type="ECO:0000313" key="5">
    <source>
        <dbReference type="Proteomes" id="UP000004994"/>
    </source>
</evidence>
<dbReference type="Gramene" id="Solyc06g033782.1.1">
    <property type="protein sequence ID" value="Solyc06g033782.1.1"/>
    <property type="gene ID" value="Solyc06g033782.1"/>
</dbReference>
<name>A0A3Q7HL56_SOLLC</name>
<dbReference type="InParanoid" id="A0A3Q7HL56"/>
<dbReference type="InterPro" id="IPR013103">
    <property type="entry name" value="RVT_2"/>
</dbReference>
<sequence>MFMYRSSLGVLLLLLYVDDIILTDSHIGLLNQFISRLSNQFAMKYLGDLHFFDIQEVPSRTNISLVDGELHSDPSEYTRIVGALQYLTMTRLDIAYAVNVAGCPDSRCSTKGSAIFLGPNIIAWRAKKQPTVSTSSMEAECRAVAYTVAETCLIRHILCELAWLGYWVVFVSVIMAPFWIVT</sequence>
<evidence type="ECO:0000259" key="3">
    <source>
        <dbReference type="Pfam" id="PF07727"/>
    </source>
</evidence>
<reference evidence="4" key="2">
    <citation type="submission" date="2019-01" db="UniProtKB">
        <authorList>
            <consortium name="EnsemblPlants"/>
        </authorList>
    </citation>
    <scope>IDENTIFICATION</scope>
    <source>
        <strain evidence="4">cv. Heinz 1706</strain>
    </source>
</reference>
<dbReference type="Pfam" id="PF07727">
    <property type="entry name" value="RVT_2"/>
    <property type="match status" value="1"/>
</dbReference>
<keyword evidence="1" id="KW-1133">Transmembrane helix</keyword>
<evidence type="ECO:0000256" key="1">
    <source>
        <dbReference type="SAM" id="Phobius"/>
    </source>
</evidence>
<keyword evidence="2" id="KW-0732">Signal</keyword>